<evidence type="ECO:0000313" key="3">
    <source>
        <dbReference type="Proteomes" id="UP000481153"/>
    </source>
</evidence>
<keyword evidence="3" id="KW-1185">Reference proteome</keyword>
<organism evidence="2 3">
    <name type="scientific">Aphanomyces euteiches</name>
    <dbReference type="NCBI Taxonomy" id="100861"/>
    <lineage>
        <taxon>Eukaryota</taxon>
        <taxon>Sar</taxon>
        <taxon>Stramenopiles</taxon>
        <taxon>Oomycota</taxon>
        <taxon>Saprolegniomycetes</taxon>
        <taxon>Saprolegniales</taxon>
        <taxon>Verrucalvaceae</taxon>
        <taxon>Aphanomyces</taxon>
    </lineage>
</organism>
<feature type="transmembrane region" description="Helical" evidence="1">
    <location>
        <begin position="26"/>
        <end position="42"/>
    </location>
</feature>
<keyword evidence="1" id="KW-1133">Transmembrane helix</keyword>
<dbReference type="EMBL" id="VJMJ01000100">
    <property type="protein sequence ID" value="KAF0735307.1"/>
    <property type="molecule type" value="Genomic_DNA"/>
</dbReference>
<evidence type="ECO:0000256" key="1">
    <source>
        <dbReference type="SAM" id="Phobius"/>
    </source>
</evidence>
<feature type="transmembrane region" description="Helical" evidence="1">
    <location>
        <begin position="197"/>
        <end position="217"/>
    </location>
</feature>
<protein>
    <recommendedName>
        <fullName evidence="4">THH1/TOM1/TOM3 domain-containing protein</fullName>
    </recommendedName>
</protein>
<comment type="caution">
    <text evidence="2">The sequence shown here is derived from an EMBL/GenBank/DDBJ whole genome shotgun (WGS) entry which is preliminary data.</text>
</comment>
<evidence type="ECO:0008006" key="4">
    <source>
        <dbReference type="Google" id="ProtNLM"/>
    </source>
</evidence>
<feature type="transmembrane region" description="Helical" evidence="1">
    <location>
        <begin position="63"/>
        <end position="81"/>
    </location>
</feature>
<sequence>MPQPDAACRFGADHCFDATSDIALCAYMYGAAALFALIINVHRASMREHGRASMLLPARRIRFFPALLFIAFVDRAAWFILVDFHAMETRSSATAPYEHVVVREFNLTVDLYPVGVVIWEKLATLVYFSAFSLVVQFWSDVVAQSTTSSARLAHQFLKTRTSSRTRNVLAIVNVWMYLVELSLLVMNTLQVKLPAPIVYPDSFVVAAFYGALSVMMVRLSSSCGRIRSFIAGLLCGKASSNARDRRGVQGAANRSDSRDDHGFVLLSVVWDSLRSLSLHSKLFTNCNHIALVGYFAGLDLRFFQDILRHARNASRVFGSCHDARQARSNPSTTRQQHCIFENAV</sequence>
<feature type="transmembrane region" description="Helical" evidence="1">
    <location>
        <begin position="125"/>
        <end position="146"/>
    </location>
</feature>
<reference evidence="2 3" key="1">
    <citation type="submission" date="2019-07" db="EMBL/GenBank/DDBJ databases">
        <title>Genomics analysis of Aphanomyces spp. identifies a new class of oomycete effector associated with host adaptation.</title>
        <authorList>
            <person name="Gaulin E."/>
        </authorList>
    </citation>
    <scope>NUCLEOTIDE SEQUENCE [LARGE SCALE GENOMIC DNA]</scope>
    <source>
        <strain evidence="2 3">ATCC 201684</strain>
    </source>
</reference>
<proteinExistence type="predicted"/>
<feature type="transmembrane region" description="Helical" evidence="1">
    <location>
        <begin position="167"/>
        <end position="185"/>
    </location>
</feature>
<evidence type="ECO:0000313" key="2">
    <source>
        <dbReference type="EMBL" id="KAF0735307.1"/>
    </source>
</evidence>
<dbReference type="AlphaFoldDB" id="A0A6G0X5Y3"/>
<keyword evidence="1" id="KW-0472">Membrane</keyword>
<dbReference type="Proteomes" id="UP000481153">
    <property type="component" value="Unassembled WGS sequence"/>
</dbReference>
<accession>A0A6G0X5Y3</accession>
<gene>
    <name evidence="2" type="ORF">Ae201684_008220</name>
</gene>
<dbReference type="VEuPathDB" id="FungiDB:AeMF1_002472"/>
<keyword evidence="1" id="KW-0812">Transmembrane</keyword>
<name>A0A6G0X5Y3_9STRA</name>